<dbReference type="Pfam" id="PF24865">
    <property type="entry name" value="DUF7731"/>
    <property type="match status" value="1"/>
</dbReference>
<dbReference type="OrthoDB" id="1843925at2759"/>
<feature type="chain" id="PRO_5015170015" description="DUF7731 domain-containing protein" evidence="1">
    <location>
        <begin position="24"/>
        <end position="175"/>
    </location>
</feature>
<keyword evidence="1" id="KW-0732">Signal</keyword>
<keyword evidence="4" id="KW-1185">Reference proteome</keyword>
<gene>
    <name evidence="3" type="ORF">PanWU01x14_141400</name>
</gene>
<evidence type="ECO:0000313" key="4">
    <source>
        <dbReference type="Proteomes" id="UP000237105"/>
    </source>
</evidence>
<evidence type="ECO:0000256" key="1">
    <source>
        <dbReference type="SAM" id="SignalP"/>
    </source>
</evidence>
<dbReference type="Proteomes" id="UP000237105">
    <property type="component" value="Unassembled WGS sequence"/>
</dbReference>
<dbReference type="PANTHER" id="PTHR34366:SF2">
    <property type="entry name" value="OS07G0289901 PROTEIN"/>
    <property type="match status" value="1"/>
</dbReference>
<name>A0A2P5CLL9_PARAD</name>
<evidence type="ECO:0000259" key="2">
    <source>
        <dbReference type="Pfam" id="PF24865"/>
    </source>
</evidence>
<dbReference type="InterPro" id="IPR056633">
    <property type="entry name" value="DUF7731"/>
</dbReference>
<comment type="caution">
    <text evidence="3">The sequence shown here is derived from an EMBL/GenBank/DDBJ whole genome shotgun (WGS) entry which is preliminary data.</text>
</comment>
<dbReference type="PANTHER" id="PTHR34366">
    <property type="entry name" value="OS07G0289901 PROTEIN-RELATED"/>
    <property type="match status" value="1"/>
</dbReference>
<reference evidence="4" key="1">
    <citation type="submission" date="2016-06" db="EMBL/GenBank/DDBJ databases">
        <title>Parallel loss of symbiosis genes in relatives of nitrogen-fixing non-legume Parasponia.</title>
        <authorList>
            <person name="Van Velzen R."/>
            <person name="Holmer R."/>
            <person name="Bu F."/>
            <person name="Rutten L."/>
            <person name="Van Zeijl A."/>
            <person name="Liu W."/>
            <person name="Santuari L."/>
            <person name="Cao Q."/>
            <person name="Sharma T."/>
            <person name="Shen D."/>
            <person name="Roswanjaya Y."/>
            <person name="Wardhani T."/>
            <person name="Kalhor M.S."/>
            <person name="Jansen J."/>
            <person name="Van den Hoogen J."/>
            <person name="Gungor B."/>
            <person name="Hartog M."/>
            <person name="Hontelez J."/>
            <person name="Verver J."/>
            <person name="Yang W.-C."/>
            <person name="Schijlen E."/>
            <person name="Repin R."/>
            <person name="Schilthuizen M."/>
            <person name="Schranz E."/>
            <person name="Heidstra R."/>
            <person name="Miyata K."/>
            <person name="Fedorova E."/>
            <person name="Kohlen W."/>
            <person name="Bisseling T."/>
            <person name="Smit S."/>
            <person name="Geurts R."/>
        </authorList>
    </citation>
    <scope>NUCLEOTIDE SEQUENCE [LARGE SCALE GENOMIC DNA]</scope>
    <source>
        <strain evidence="4">cv. WU1-14</strain>
    </source>
</reference>
<feature type="domain" description="DUF7731" evidence="2">
    <location>
        <begin position="46"/>
        <end position="145"/>
    </location>
</feature>
<protein>
    <recommendedName>
        <fullName evidence="2">DUF7731 domain-containing protein</fullName>
    </recommendedName>
</protein>
<dbReference type="STRING" id="3476.A0A2P5CLL9"/>
<proteinExistence type="predicted"/>
<dbReference type="EMBL" id="JXTB01000117">
    <property type="protein sequence ID" value="PON61938.1"/>
    <property type="molecule type" value="Genomic_DNA"/>
</dbReference>
<dbReference type="AlphaFoldDB" id="A0A2P5CLL9"/>
<organism evidence="3 4">
    <name type="scientific">Parasponia andersonii</name>
    <name type="common">Sponia andersonii</name>
    <dbReference type="NCBI Taxonomy" id="3476"/>
    <lineage>
        <taxon>Eukaryota</taxon>
        <taxon>Viridiplantae</taxon>
        <taxon>Streptophyta</taxon>
        <taxon>Embryophyta</taxon>
        <taxon>Tracheophyta</taxon>
        <taxon>Spermatophyta</taxon>
        <taxon>Magnoliopsida</taxon>
        <taxon>eudicotyledons</taxon>
        <taxon>Gunneridae</taxon>
        <taxon>Pentapetalae</taxon>
        <taxon>rosids</taxon>
        <taxon>fabids</taxon>
        <taxon>Rosales</taxon>
        <taxon>Cannabaceae</taxon>
        <taxon>Parasponia</taxon>
    </lineage>
</organism>
<accession>A0A2P5CLL9</accession>
<feature type="signal peptide" evidence="1">
    <location>
        <begin position="1"/>
        <end position="23"/>
    </location>
</feature>
<evidence type="ECO:0000313" key="3">
    <source>
        <dbReference type="EMBL" id="PON61938.1"/>
    </source>
</evidence>
<sequence>MALVTTLRLCVLASALFLAYVFGSISGKAEENHLPDQFGNNAGYDPAQVVAKALLCFNDKYIYSSCEGSYRLTESGNLDVPPEKTEAYCDGPCLTETHLVLNCIENILANFVFYNRATIQDIRDTIHAGCGYGPERGNLNVAEHIEAEENNAERIGNQILVGFGLMVVGYCLLSI</sequence>